<dbReference type="PRINTS" id="PR01574">
    <property type="entry name" value="TUBBYPROTEIN"/>
</dbReference>
<gene>
    <name evidence="7" type="primary">TULP2</name>
</gene>
<dbReference type="InterPro" id="IPR005398">
    <property type="entry name" value="Tubby_N"/>
</dbReference>
<evidence type="ECO:0000313" key="7">
    <source>
        <dbReference type="Ensembl" id="ENSSSUP00005033736.1"/>
    </source>
</evidence>
<proteinExistence type="inferred from homology"/>
<evidence type="ECO:0000256" key="4">
    <source>
        <dbReference type="SAM" id="MobiDB-lite"/>
    </source>
</evidence>
<dbReference type="Ensembl" id="ENSSSUT00005038465.1">
    <property type="protein sequence ID" value="ENSSSUP00005033736.1"/>
    <property type="gene ID" value="ENSSSUG00005021699.1"/>
</dbReference>
<reference evidence="7" key="2">
    <citation type="submission" date="2025-08" db="UniProtKB">
        <authorList>
            <consortium name="Ensembl"/>
        </authorList>
    </citation>
    <scope>IDENTIFICATION</scope>
</reference>
<dbReference type="InterPro" id="IPR025659">
    <property type="entry name" value="Tubby-like_C"/>
</dbReference>
<dbReference type="Pfam" id="PF16322">
    <property type="entry name" value="Tub_N"/>
    <property type="match status" value="1"/>
</dbReference>
<evidence type="ECO:0000313" key="8">
    <source>
        <dbReference type="Proteomes" id="UP000472268"/>
    </source>
</evidence>
<dbReference type="Proteomes" id="UP000472268">
    <property type="component" value="Chromosome 16"/>
</dbReference>
<reference evidence="7 8" key="1">
    <citation type="submission" date="2019-05" db="EMBL/GenBank/DDBJ databases">
        <title>A Chromosome-scale Meerkat (S. suricatta) Genome Assembly.</title>
        <authorList>
            <person name="Dudchenko O."/>
            <person name="Lieberman Aiden E."/>
            <person name="Tung J."/>
            <person name="Barreiro L.B."/>
            <person name="Clutton-Brock T.H."/>
        </authorList>
    </citation>
    <scope>NUCLEOTIDE SEQUENCE [LARGE SCALE GENOMIC DNA]</scope>
</reference>
<evidence type="ECO:0000256" key="2">
    <source>
        <dbReference type="ARBA" id="ARBA00007129"/>
    </source>
</evidence>
<name>A0A673VJK7_SURSU</name>
<comment type="similarity">
    <text evidence="2">Belongs to the TUB family.</text>
</comment>
<feature type="domain" description="Tubby C-terminal" evidence="5">
    <location>
        <begin position="472"/>
        <end position="713"/>
    </location>
</feature>
<feature type="region of interest" description="Disordered" evidence="4">
    <location>
        <begin position="69"/>
        <end position="223"/>
    </location>
</feature>
<dbReference type="InterPro" id="IPR000007">
    <property type="entry name" value="Tubby_C"/>
</dbReference>
<dbReference type="PRINTS" id="PR01573">
    <property type="entry name" value="SUPERTUBBY"/>
</dbReference>
<dbReference type="GO" id="GO:0005737">
    <property type="term" value="C:cytoplasm"/>
    <property type="evidence" value="ECO:0007669"/>
    <property type="project" value="UniProtKB-SubCell"/>
</dbReference>
<dbReference type="AlphaFoldDB" id="A0A673VJK7"/>
<evidence type="ECO:0008006" key="9">
    <source>
        <dbReference type="Google" id="ProtNLM"/>
    </source>
</evidence>
<feature type="region of interest" description="Disordered" evidence="4">
    <location>
        <begin position="319"/>
        <end position="462"/>
    </location>
</feature>
<feature type="compositionally biased region" description="Low complexity" evidence="4">
    <location>
        <begin position="445"/>
        <end position="455"/>
    </location>
</feature>
<dbReference type="PANTHER" id="PTHR16517">
    <property type="entry name" value="TUBBY-RELATED"/>
    <property type="match status" value="1"/>
</dbReference>
<dbReference type="Gene3D" id="3.20.90.10">
    <property type="entry name" value="Tubby Protein, Chain A"/>
    <property type="match status" value="1"/>
</dbReference>
<dbReference type="SUPFAM" id="SSF54518">
    <property type="entry name" value="Tubby C-terminal domain-like"/>
    <property type="match status" value="1"/>
</dbReference>
<feature type="region of interest" description="Disordered" evidence="4">
    <location>
        <begin position="251"/>
        <end position="298"/>
    </location>
</feature>
<evidence type="ECO:0000256" key="3">
    <source>
        <dbReference type="ARBA" id="ARBA00022490"/>
    </source>
</evidence>
<keyword evidence="3" id="KW-0963">Cytoplasm</keyword>
<dbReference type="OMA" id="HNKTPSW"/>
<organism evidence="7 8">
    <name type="scientific">Suricata suricatta</name>
    <name type="common">Meerkat</name>
    <dbReference type="NCBI Taxonomy" id="37032"/>
    <lineage>
        <taxon>Eukaryota</taxon>
        <taxon>Metazoa</taxon>
        <taxon>Chordata</taxon>
        <taxon>Craniata</taxon>
        <taxon>Vertebrata</taxon>
        <taxon>Euteleostomi</taxon>
        <taxon>Mammalia</taxon>
        <taxon>Eutheria</taxon>
        <taxon>Laurasiatheria</taxon>
        <taxon>Carnivora</taxon>
        <taxon>Feliformia</taxon>
        <taxon>Herpestidae</taxon>
        <taxon>Suricata</taxon>
    </lineage>
</organism>
<feature type="compositionally biased region" description="Polar residues" evidence="4">
    <location>
        <begin position="368"/>
        <end position="377"/>
    </location>
</feature>
<dbReference type="PANTHER" id="PTHR16517:SF24">
    <property type="entry name" value="TUBBY-RELATED PROTEIN 2"/>
    <property type="match status" value="1"/>
</dbReference>
<protein>
    <recommendedName>
        <fullName evidence="9">TUB like protein 2</fullName>
    </recommendedName>
</protein>
<keyword evidence="8" id="KW-1185">Reference proteome</keyword>
<comment type="subcellular location">
    <subcellularLocation>
        <location evidence="1">Cytoplasm</location>
    </subcellularLocation>
</comment>
<dbReference type="GO" id="GO:0061512">
    <property type="term" value="P:protein localization to cilium"/>
    <property type="evidence" value="ECO:0007669"/>
    <property type="project" value="TreeGrafter"/>
</dbReference>
<feature type="region of interest" description="Disordered" evidence="4">
    <location>
        <begin position="1"/>
        <end position="43"/>
    </location>
</feature>
<feature type="compositionally biased region" description="Pro residues" evidence="4">
    <location>
        <begin position="350"/>
        <end position="359"/>
    </location>
</feature>
<evidence type="ECO:0000256" key="1">
    <source>
        <dbReference type="ARBA" id="ARBA00004496"/>
    </source>
</evidence>
<dbReference type="Pfam" id="PF01167">
    <property type="entry name" value="Tub"/>
    <property type="match status" value="1"/>
</dbReference>
<evidence type="ECO:0000259" key="6">
    <source>
        <dbReference type="Pfam" id="PF16322"/>
    </source>
</evidence>
<feature type="domain" description="Tubby N-terminal" evidence="6">
    <location>
        <begin position="245"/>
        <end position="452"/>
    </location>
</feature>
<reference evidence="7" key="3">
    <citation type="submission" date="2025-09" db="UniProtKB">
        <authorList>
            <consortium name="Ensembl"/>
        </authorList>
    </citation>
    <scope>IDENTIFICATION</scope>
</reference>
<dbReference type="GO" id="GO:0005929">
    <property type="term" value="C:cilium"/>
    <property type="evidence" value="ECO:0007669"/>
    <property type="project" value="TreeGrafter"/>
</dbReference>
<accession>A0A673VJK7</accession>
<evidence type="ECO:0000259" key="5">
    <source>
        <dbReference type="Pfam" id="PF01167"/>
    </source>
</evidence>
<sequence>MQVPPHPQVFHHLKSPGTAKNVRQTPGWVPGGSIPQGRRGSSGIVGPLANTWLERRAGPLTGLSVAGLSCWGVPRSRGTAKTARSSSNSGSRRKTARGPEEGMATWPVGGRGVDHACPKSPTPLDPGVWAPKRRPSPSPHGRVKTQTVSFPGTRMPEPPALPSLDPGVLAPSTQPLRSDSGIRDLSPLPQNQRSIAPKPPLLPGSTSRGRGVPRTPGRMSQEDDMWKKEVLGDELAAMRLKKLEQQRRLLEKKQRRKRQEPLMVLANSDASLRSQRPWRREERRAGDSGFGNPFQQNVPEAHLRSGVHGALGMVICGGDGSCERGPLALPTEAVSSDPDLEEMSVENIPASPPPNQEPPGPRRRCWSACQQSGASAQEESKSQDVGNEYEAPTLGPDPGMDGDWGSGDLDSEKNEEESESAVNSPGAAEEEVSGTPEGESGAGSSGVECSSSSPSRAPGPRLGEDMEAYVLRPALYGRTMRCLITRDRRGIDKGMFPFFYLYLELADGRKHFLLAGRKRKRSKTSNYLISLDPTDLSRDGDNFVGKVRSNVLGTKFTIFDNGVNPERNFLLETARVREELGVVCYENNVSGFRGPRKMTVIIPGLDAHNQRISVQPQNEHDSLLSRLQRGSSQGLVLLQNKLPSWRYESATHGLTFHRRVTRPSVKNFQIVYRDYPHYLVLQFGRVAPDVFTMDFCFPLSPLQAFAICLSRFDGKVSC</sequence>